<dbReference type="PANTHER" id="PTHR21240:SF28">
    <property type="entry name" value="ISO-OROTATE DECARBOXYLASE (EUROFUNG)"/>
    <property type="match status" value="1"/>
</dbReference>
<dbReference type="SUPFAM" id="SSF51556">
    <property type="entry name" value="Metallo-dependent hydrolases"/>
    <property type="match status" value="1"/>
</dbReference>
<dbReference type="Proteomes" id="UP001219605">
    <property type="component" value="Chromosome"/>
</dbReference>
<reference evidence="3 4" key="1">
    <citation type="submission" date="2023-02" db="EMBL/GenBank/DDBJ databases">
        <authorList>
            <person name="Mo P."/>
        </authorList>
    </citation>
    <scope>NUCLEOTIDE SEQUENCE [LARGE SCALE GENOMIC DNA]</scope>
    <source>
        <strain evidence="3 4">HUAS 3</strain>
    </source>
</reference>
<dbReference type="InterPro" id="IPR032466">
    <property type="entry name" value="Metal_Hydrolase"/>
</dbReference>
<dbReference type="Pfam" id="PF04909">
    <property type="entry name" value="Amidohydro_2"/>
    <property type="match status" value="1"/>
</dbReference>
<proteinExistence type="predicted"/>
<sequence length="251" mass="26815">MSFFDMHTHLPTADSAAGRGWRRDDVLAAMDEMGVARSVVMTFDGLVGDPRPANDAVAAACADSGGRLVPLGSVHPRRPDAADEVRRCAGELGCRAIKLHPWLQGFSPVEECLDPVAEAATETGLPLVVHDGTPPYSSPLQIAYLAERFPDLTVVLAHGGLFDLWRDAVAAVLRHPNLHVTLCGTAPLGIFRQIVALVGPEKISLGTDSGYGDPHLTRHRLAVHRLLLADQDPAAAAAMAHGNAERLLRTR</sequence>
<evidence type="ECO:0000259" key="2">
    <source>
        <dbReference type="Pfam" id="PF04909"/>
    </source>
</evidence>
<gene>
    <name evidence="3" type="ORF">PVK37_19485</name>
</gene>
<evidence type="ECO:0000313" key="4">
    <source>
        <dbReference type="Proteomes" id="UP001219605"/>
    </source>
</evidence>
<dbReference type="GO" id="GO:0016787">
    <property type="term" value="F:hydrolase activity"/>
    <property type="evidence" value="ECO:0007669"/>
    <property type="project" value="UniProtKB-KW"/>
</dbReference>
<evidence type="ECO:0000256" key="1">
    <source>
        <dbReference type="ARBA" id="ARBA00023239"/>
    </source>
</evidence>
<dbReference type="PANTHER" id="PTHR21240">
    <property type="entry name" value="2-AMINO-3-CARBOXYLMUCONATE-6-SEMIALDEHYDE DECARBOXYLASE"/>
    <property type="match status" value="1"/>
</dbReference>
<feature type="domain" description="Amidohydrolase-related" evidence="2">
    <location>
        <begin position="5"/>
        <end position="249"/>
    </location>
</feature>
<keyword evidence="4" id="KW-1185">Reference proteome</keyword>
<keyword evidence="3" id="KW-0378">Hydrolase</keyword>
<evidence type="ECO:0000313" key="3">
    <source>
        <dbReference type="EMBL" id="WDZ82652.1"/>
    </source>
</evidence>
<name>A0ABY7ZIH5_9ACTN</name>
<organism evidence="3 4">
    <name type="scientific">Micromonospora cathayae</name>
    <dbReference type="NCBI Taxonomy" id="3028804"/>
    <lineage>
        <taxon>Bacteria</taxon>
        <taxon>Bacillati</taxon>
        <taxon>Actinomycetota</taxon>
        <taxon>Actinomycetes</taxon>
        <taxon>Micromonosporales</taxon>
        <taxon>Micromonosporaceae</taxon>
        <taxon>Micromonospora</taxon>
    </lineage>
</organism>
<dbReference type="Gene3D" id="3.20.20.140">
    <property type="entry name" value="Metal-dependent hydrolases"/>
    <property type="match status" value="1"/>
</dbReference>
<dbReference type="EMBL" id="CP118615">
    <property type="protein sequence ID" value="WDZ82652.1"/>
    <property type="molecule type" value="Genomic_DNA"/>
</dbReference>
<dbReference type="RefSeq" id="WP_275028936.1">
    <property type="nucleotide sequence ID" value="NZ_CP118615.1"/>
</dbReference>
<dbReference type="InterPro" id="IPR006680">
    <property type="entry name" value="Amidohydro-rel"/>
</dbReference>
<keyword evidence="1" id="KW-0456">Lyase</keyword>
<accession>A0ABY7ZIH5</accession>
<dbReference type="InterPro" id="IPR032465">
    <property type="entry name" value="ACMSD"/>
</dbReference>
<protein>
    <submittedName>
        <fullName evidence="3">TatD family hydrolase</fullName>
    </submittedName>
</protein>